<gene>
    <name evidence="2" type="ORF">UV61_C0002G0285</name>
</gene>
<protein>
    <recommendedName>
        <fullName evidence="1">Aminoglycoside phosphotransferase domain-containing protein</fullName>
    </recommendedName>
</protein>
<dbReference type="InterPro" id="IPR011009">
    <property type="entry name" value="Kinase-like_dom_sf"/>
</dbReference>
<dbReference type="SUPFAM" id="SSF56112">
    <property type="entry name" value="Protein kinase-like (PK-like)"/>
    <property type="match status" value="1"/>
</dbReference>
<comment type="caution">
    <text evidence="2">The sequence shown here is derived from an EMBL/GenBank/DDBJ whole genome shotgun (WGS) entry which is preliminary data.</text>
</comment>
<dbReference type="AlphaFoldDB" id="A0A0G1CPT9"/>
<dbReference type="STRING" id="1618446.UV61_C0002G0285"/>
<accession>A0A0G1CPT9</accession>
<evidence type="ECO:0000259" key="1">
    <source>
        <dbReference type="Pfam" id="PF01636"/>
    </source>
</evidence>
<dbReference type="InterPro" id="IPR002575">
    <property type="entry name" value="Aminoglycoside_PTrfase"/>
</dbReference>
<evidence type="ECO:0000313" key="3">
    <source>
        <dbReference type="Proteomes" id="UP000034050"/>
    </source>
</evidence>
<feature type="domain" description="Aminoglycoside phosphotransferase" evidence="1">
    <location>
        <begin position="111"/>
        <end position="259"/>
    </location>
</feature>
<organism evidence="2 3">
    <name type="scientific">Candidatus Gottesmanbacteria bacterium GW2011_GWB1_43_11</name>
    <dbReference type="NCBI Taxonomy" id="1618446"/>
    <lineage>
        <taxon>Bacteria</taxon>
        <taxon>Candidatus Gottesmaniibacteriota</taxon>
    </lineage>
</organism>
<reference evidence="2 3" key="1">
    <citation type="journal article" date="2015" name="Nature">
        <title>rRNA introns, odd ribosomes, and small enigmatic genomes across a large radiation of phyla.</title>
        <authorList>
            <person name="Brown C.T."/>
            <person name="Hug L.A."/>
            <person name="Thomas B.C."/>
            <person name="Sharon I."/>
            <person name="Castelle C.J."/>
            <person name="Singh A."/>
            <person name="Wilkins M.J."/>
            <person name="Williams K.H."/>
            <person name="Banfield J.F."/>
        </authorList>
    </citation>
    <scope>NUCLEOTIDE SEQUENCE [LARGE SCALE GENOMIC DNA]</scope>
</reference>
<dbReference type="EMBL" id="LCFD01000002">
    <property type="protein sequence ID" value="KKS87564.1"/>
    <property type="molecule type" value="Genomic_DNA"/>
</dbReference>
<evidence type="ECO:0000313" key="2">
    <source>
        <dbReference type="EMBL" id="KKS87564.1"/>
    </source>
</evidence>
<sequence>MKKGLKKPSFIQLFIGLINTNLHLNDKYKSYGAPLIVSNYKLLYEINKESKQKDLASAVYICRSKKYFIKTWFGLVKDLRYYSLINELFTGDILYKEFDTSRLQISGYNIKIPKVITCVRSPESLSVVFEFVAGVTLTNSPLAQQVKVLGAVIEALQYVSKRLSSKEKSFFLNISKRFYLLSLPLLTLCNLIFSGKGRWAIFRAFIDCLNEAKSLKPGESQLAHRDIEPPNILVDQRNIYIVDCERMALTIPNYDINHLSIKPGLKLLAKKVFYLLNQKQSLFLKNYISIQFASTPDNPPYFKNFYIRGLLTRYAKKSFAS</sequence>
<name>A0A0G1CPT9_9BACT</name>
<proteinExistence type="predicted"/>
<dbReference type="Pfam" id="PF01636">
    <property type="entry name" value="APH"/>
    <property type="match status" value="1"/>
</dbReference>
<dbReference type="Proteomes" id="UP000034050">
    <property type="component" value="Unassembled WGS sequence"/>
</dbReference>